<name>A0ABP0HV20_9DINO</name>
<comment type="caution">
    <text evidence="2">The sequence shown here is derived from an EMBL/GenBank/DDBJ whole genome shotgun (WGS) entry which is preliminary data.</text>
</comment>
<organism evidence="2 3">
    <name type="scientific">Durusdinium trenchii</name>
    <dbReference type="NCBI Taxonomy" id="1381693"/>
    <lineage>
        <taxon>Eukaryota</taxon>
        <taxon>Sar</taxon>
        <taxon>Alveolata</taxon>
        <taxon>Dinophyceae</taxon>
        <taxon>Suessiales</taxon>
        <taxon>Symbiodiniaceae</taxon>
        <taxon>Durusdinium</taxon>
    </lineage>
</organism>
<feature type="non-terminal residue" evidence="2">
    <location>
        <position position="1"/>
    </location>
</feature>
<feature type="region of interest" description="Disordered" evidence="1">
    <location>
        <begin position="50"/>
        <end position="145"/>
    </location>
</feature>
<feature type="compositionally biased region" description="Polar residues" evidence="1">
    <location>
        <begin position="72"/>
        <end position="85"/>
    </location>
</feature>
<proteinExistence type="predicted"/>
<keyword evidence="3" id="KW-1185">Reference proteome</keyword>
<evidence type="ECO:0000313" key="3">
    <source>
        <dbReference type="Proteomes" id="UP001642484"/>
    </source>
</evidence>
<dbReference type="EMBL" id="CAXAMN010001381">
    <property type="protein sequence ID" value="CAK8994060.1"/>
    <property type="molecule type" value="Genomic_DNA"/>
</dbReference>
<dbReference type="Proteomes" id="UP001642484">
    <property type="component" value="Unassembled WGS sequence"/>
</dbReference>
<sequence>VNSGSSGRVRRHDRLMPQLVFPHELDFDSPVEEMPAPASINLSLNDAAAMNGNEDSLAPLSKDDSGEPMDDSANNSKNNNESQEPASDEMQGRRITQDMTDEEKNAIMEYRMERKRKHSREWHAKFTAKGVLRGKEDDVVDDQDP</sequence>
<gene>
    <name evidence="2" type="ORF">CCMP2556_LOCUS3493</name>
</gene>
<feature type="compositionally biased region" description="Basic and acidic residues" evidence="1">
    <location>
        <begin position="90"/>
        <end position="112"/>
    </location>
</feature>
<evidence type="ECO:0000313" key="2">
    <source>
        <dbReference type="EMBL" id="CAK8994060.1"/>
    </source>
</evidence>
<feature type="non-terminal residue" evidence="2">
    <location>
        <position position="145"/>
    </location>
</feature>
<evidence type="ECO:0000256" key="1">
    <source>
        <dbReference type="SAM" id="MobiDB-lite"/>
    </source>
</evidence>
<protein>
    <submittedName>
        <fullName evidence="2">Uncharacterized protein</fullName>
    </submittedName>
</protein>
<reference evidence="2 3" key="1">
    <citation type="submission" date="2024-02" db="EMBL/GenBank/DDBJ databases">
        <authorList>
            <person name="Chen Y."/>
            <person name="Shah S."/>
            <person name="Dougan E. K."/>
            <person name="Thang M."/>
            <person name="Chan C."/>
        </authorList>
    </citation>
    <scope>NUCLEOTIDE SEQUENCE [LARGE SCALE GENOMIC DNA]</scope>
</reference>
<accession>A0ABP0HV20</accession>